<comment type="caution">
    <text evidence="1">The sequence shown here is derived from an EMBL/GenBank/DDBJ whole genome shotgun (WGS) entry which is preliminary data.</text>
</comment>
<dbReference type="EMBL" id="JAAOLE020000001">
    <property type="protein sequence ID" value="NVI46435.1"/>
    <property type="molecule type" value="Genomic_DNA"/>
</dbReference>
<dbReference type="RefSeq" id="WP_166205757.1">
    <property type="nucleotide sequence ID" value="NZ_CP088285.1"/>
</dbReference>
<accession>A0A973W3F9</accession>
<proteinExistence type="predicted"/>
<name>A0A973W3F9_9BRAD</name>
<gene>
    <name evidence="1" type="ORF">HAP48_026450</name>
</gene>
<protein>
    <submittedName>
        <fullName evidence="1">Antitoxin of toxin-antitoxin stability system</fullName>
    </submittedName>
</protein>
<reference evidence="1" key="1">
    <citation type="submission" date="2020-06" db="EMBL/GenBank/DDBJ databases">
        <title>Whole Genome Sequence of Bradyrhizobium sp. Strain 1S1.</title>
        <authorList>
            <person name="Bromfield E.S.P."/>
            <person name="Cloutier S."/>
        </authorList>
    </citation>
    <scope>NUCLEOTIDE SEQUENCE [LARGE SCALE GENOMIC DNA]</scope>
    <source>
        <strain evidence="1">1S1</strain>
    </source>
</reference>
<dbReference type="AlphaFoldDB" id="A0A973W3F9"/>
<evidence type="ECO:0000313" key="1">
    <source>
        <dbReference type="EMBL" id="NVI46435.1"/>
    </source>
</evidence>
<sequence>MRTITVELFQFDELSDKAKEKARDWYRSASEGDNTFAEFVIEDAVTVAECFGIELDQRSYTTVGGKTRYEPKIWWRGFWSQGDGASFEGTFRSHEKGSAKQRIKAHAPKDEKLREIAATIDDLQRKYRKRLWAKITQRDNHYVHAYTMSLDAEAITAAGNVRDVSAEDEEALLTAMRDFANWIYRQLEKEYNHQNSDEQIDETIRANEYDFKGDGRRACA</sequence>
<organism evidence="1">
    <name type="scientific">Bradyrhizobium septentrionale</name>
    <dbReference type="NCBI Taxonomy" id="1404411"/>
    <lineage>
        <taxon>Bacteria</taxon>
        <taxon>Pseudomonadati</taxon>
        <taxon>Pseudomonadota</taxon>
        <taxon>Alphaproteobacteria</taxon>
        <taxon>Hyphomicrobiales</taxon>
        <taxon>Nitrobacteraceae</taxon>
        <taxon>Bradyrhizobium</taxon>
    </lineage>
</organism>